<dbReference type="EMBL" id="JARPOI010000004">
    <property type="protein sequence ID" value="KAJ9183839.1"/>
    <property type="molecule type" value="Genomic_DNA"/>
</dbReference>
<evidence type="ECO:0008006" key="4">
    <source>
        <dbReference type="Google" id="ProtNLM"/>
    </source>
</evidence>
<organism evidence="2 3">
    <name type="scientific">Hevea brasiliensis</name>
    <name type="common">Para rubber tree</name>
    <name type="synonym">Siphonia brasiliensis</name>
    <dbReference type="NCBI Taxonomy" id="3981"/>
    <lineage>
        <taxon>Eukaryota</taxon>
        <taxon>Viridiplantae</taxon>
        <taxon>Streptophyta</taxon>
        <taxon>Embryophyta</taxon>
        <taxon>Tracheophyta</taxon>
        <taxon>Spermatophyta</taxon>
        <taxon>Magnoliopsida</taxon>
        <taxon>eudicotyledons</taxon>
        <taxon>Gunneridae</taxon>
        <taxon>Pentapetalae</taxon>
        <taxon>rosids</taxon>
        <taxon>fabids</taxon>
        <taxon>Malpighiales</taxon>
        <taxon>Euphorbiaceae</taxon>
        <taxon>Crotonoideae</taxon>
        <taxon>Micrandreae</taxon>
        <taxon>Hevea</taxon>
    </lineage>
</organism>
<sequence>MGEGEESAAPTASASRLKREDYKRTKHDSHFSKWQVLIGPTDWEDYFQGKEGVARYRVHNLPTSSGPGLYELGVAVSRSGLGRLVGKLDPDDIVVVYLGQADNVRSRLQRYGRSGAHLGNAYATGHWDSKNDSPQKGLGLFEEIFSGGHSIVFRWASMKDKRNAEKTEAQLLDTFDYAWNKGSNGARRPNDILQKISKIALSTNRFSSISKRLLFLRPGRVGIKIEANKPLSPQKCTIPADEDGKSFLNGIFKFNRSQPRLVSDKCGIDQDFIHICGFIMNDGVPCRRPPVPGRKRCEGHKGMRIYGSSSKPISEGSSNYLPGVHLDPSTHYEQDYATTCGVNLGDGNFCRRQAVPGRKRCEEHKGKRVNSCVSNPVAEEECHPAYNGSMDWTNNIVSPGSNMDQEPRFHSPYEFSIDEHVSSICGATLGNGSFCRRQPTQGNKRCWQHKGKRGDSSISRFDTVTCGVALQNGSVCMRAPVHGRKRCEQHKGMRVSTSFSR</sequence>
<dbReference type="PANTHER" id="PTHR35133">
    <property type="entry name" value="PROTEIN EFFECTOR OF TRANSCRIPTION 2-RELATED"/>
    <property type="match status" value="1"/>
</dbReference>
<accession>A0ABQ9MU59</accession>
<evidence type="ECO:0000256" key="1">
    <source>
        <dbReference type="SAM" id="MobiDB-lite"/>
    </source>
</evidence>
<name>A0ABQ9MU59_HEVBR</name>
<dbReference type="Proteomes" id="UP001174677">
    <property type="component" value="Chromosome 4"/>
</dbReference>
<reference evidence="2" key="1">
    <citation type="journal article" date="2023" name="Plant Biotechnol. J.">
        <title>Chromosome-level wild Hevea brasiliensis genome provides new tools for genomic-assisted breeding and valuable loci to elevate rubber yield.</title>
        <authorList>
            <person name="Cheng H."/>
            <person name="Song X."/>
            <person name="Hu Y."/>
            <person name="Wu T."/>
            <person name="Yang Q."/>
            <person name="An Z."/>
            <person name="Feng S."/>
            <person name="Deng Z."/>
            <person name="Wu W."/>
            <person name="Zeng X."/>
            <person name="Tu M."/>
            <person name="Wang X."/>
            <person name="Huang H."/>
        </authorList>
    </citation>
    <scope>NUCLEOTIDE SEQUENCE</scope>
    <source>
        <strain evidence="2">MT/VB/25A 57/8</strain>
    </source>
</reference>
<keyword evidence="3" id="KW-1185">Reference proteome</keyword>
<dbReference type="PANTHER" id="PTHR35133:SF1">
    <property type="entry name" value="PROTEIN EFFECTOR OF TRANSCRIPTION 2-RELATED"/>
    <property type="match status" value="1"/>
</dbReference>
<gene>
    <name evidence="2" type="ORF">P3X46_007645</name>
</gene>
<protein>
    <recommendedName>
        <fullName evidence="4">GIY-YIG domain-containing protein</fullName>
    </recommendedName>
</protein>
<proteinExistence type="predicted"/>
<dbReference type="InterPro" id="IPR038909">
    <property type="entry name" value="Effector_transcript"/>
</dbReference>
<evidence type="ECO:0000313" key="2">
    <source>
        <dbReference type="EMBL" id="KAJ9183839.1"/>
    </source>
</evidence>
<comment type="caution">
    <text evidence="2">The sequence shown here is derived from an EMBL/GenBank/DDBJ whole genome shotgun (WGS) entry which is preliminary data.</text>
</comment>
<dbReference type="Pfam" id="PF19239">
    <property type="entry name" value="GIY_YIG_domain"/>
    <property type="match status" value="1"/>
</dbReference>
<feature type="region of interest" description="Disordered" evidence="1">
    <location>
        <begin position="1"/>
        <end position="22"/>
    </location>
</feature>
<evidence type="ECO:0000313" key="3">
    <source>
        <dbReference type="Proteomes" id="UP001174677"/>
    </source>
</evidence>